<keyword evidence="2" id="KW-0378">Hydrolase</keyword>
<dbReference type="EMBL" id="CAJNOQ010045445">
    <property type="protein sequence ID" value="CAF1636152.1"/>
    <property type="molecule type" value="Genomic_DNA"/>
</dbReference>
<evidence type="ECO:0000256" key="1">
    <source>
        <dbReference type="ARBA" id="ARBA00010088"/>
    </source>
</evidence>
<comment type="caution">
    <text evidence="4">The sequence shown here is derived from an EMBL/GenBank/DDBJ whole genome shotgun (WGS) entry which is preliminary data.</text>
</comment>
<organism evidence="4 6">
    <name type="scientific">Didymodactylos carnosus</name>
    <dbReference type="NCBI Taxonomy" id="1234261"/>
    <lineage>
        <taxon>Eukaryota</taxon>
        <taxon>Metazoa</taxon>
        <taxon>Spiralia</taxon>
        <taxon>Gnathifera</taxon>
        <taxon>Rotifera</taxon>
        <taxon>Eurotatoria</taxon>
        <taxon>Bdelloidea</taxon>
        <taxon>Philodinida</taxon>
        <taxon>Philodinidae</taxon>
        <taxon>Didymodactylos</taxon>
    </lineage>
</organism>
<dbReference type="Pfam" id="PF00561">
    <property type="entry name" value="Abhydrolase_1"/>
    <property type="match status" value="1"/>
</dbReference>
<dbReference type="Proteomes" id="UP000681722">
    <property type="component" value="Unassembled WGS sequence"/>
</dbReference>
<evidence type="ECO:0000313" key="5">
    <source>
        <dbReference type="EMBL" id="CAF4541798.1"/>
    </source>
</evidence>
<dbReference type="PANTHER" id="PTHR43798:SF33">
    <property type="entry name" value="HYDROLASE, PUTATIVE (AFU_ORTHOLOGUE AFUA_2G14860)-RELATED"/>
    <property type="match status" value="1"/>
</dbReference>
<dbReference type="InterPro" id="IPR029058">
    <property type="entry name" value="AB_hydrolase_fold"/>
</dbReference>
<dbReference type="Gene3D" id="3.40.50.1820">
    <property type="entry name" value="alpha/beta hydrolase"/>
    <property type="match status" value="1"/>
</dbReference>
<evidence type="ECO:0000313" key="4">
    <source>
        <dbReference type="EMBL" id="CAF1636152.1"/>
    </source>
</evidence>
<dbReference type="PRINTS" id="PR00111">
    <property type="entry name" value="ABHYDROLASE"/>
</dbReference>
<evidence type="ECO:0000259" key="3">
    <source>
        <dbReference type="Pfam" id="PF00561"/>
    </source>
</evidence>
<dbReference type="AlphaFoldDB" id="A0A816DN55"/>
<accession>A0A816DN55</accession>
<dbReference type="PRINTS" id="PR00793">
    <property type="entry name" value="PROAMNOPTASE"/>
</dbReference>
<evidence type="ECO:0000313" key="6">
    <source>
        <dbReference type="Proteomes" id="UP000663829"/>
    </source>
</evidence>
<sequence length="97" mass="10890">MLPLKQLACYGRKVVFYDQIGCGKSSVSNNTEINTSHLLTTEYYVEELQSVILHLKFDKVYILGHSWGGIVAQYYALKHPNELKGLILASTLSDAQL</sequence>
<feature type="non-terminal residue" evidence="4">
    <location>
        <position position="97"/>
    </location>
</feature>
<keyword evidence="6" id="KW-1185">Reference proteome</keyword>
<dbReference type="InterPro" id="IPR050266">
    <property type="entry name" value="AB_hydrolase_sf"/>
</dbReference>
<dbReference type="PANTHER" id="PTHR43798">
    <property type="entry name" value="MONOACYLGLYCEROL LIPASE"/>
    <property type="match status" value="1"/>
</dbReference>
<dbReference type="GO" id="GO:0006508">
    <property type="term" value="P:proteolysis"/>
    <property type="evidence" value="ECO:0007669"/>
    <property type="project" value="InterPro"/>
</dbReference>
<dbReference type="OrthoDB" id="7457040at2759"/>
<dbReference type="InterPro" id="IPR000073">
    <property type="entry name" value="AB_hydrolase_1"/>
</dbReference>
<evidence type="ECO:0000256" key="2">
    <source>
        <dbReference type="ARBA" id="ARBA00022801"/>
    </source>
</evidence>
<dbReference type="GO" id="GO:0016020">
    <property type="term" value="C:membrane"/>
    <property type="evidence" value="ECO:0007669"/>
    <property type="project" value="TreeGrafter"/>
</dbReference>
<reference evidence="4" key="1">
    <citation type="submission" date="2021-02" db="EMBL/GenBank/DDBJ databases">
        <authorList>
            <person name="Nowell W R."/>
        </authorList>
    </citation>
    <scope>NUCLEOTIDE SEQUENCE</scope>
</reference>
<feature type="domain" description="AB hydrolase-1" evidence="3">
    <location>
        <begin position="8"/>
        <end position="93"/>
    </location>
</feature>
<proteinExistence type="inferred from homology"/>
<dbReference type="SUPFAM" id="SSF53474">
    <property type="entry name" value="alpha/beta-Hydrolases"/>
    <property type="match status" value="1"/>
</dbReference>
<comment type="similarity">
    <text evidence="1">Belongs to the peptidase S33 family.</text>
</comment>
<protein>
    <recommendedName>
        <fullName evidence="3">AB hydrolase-1 domain-containing protein</fullName>
    </recommendedName>
</protein>
<dbReference type="EMBL" id="CAJOBC010113785">
    <property type="protein sequence ID" value="CAF4541798.1"/>
    <property type="molecule type" value="Genomic_DNA"/>
</dbReference>
<dbReference type="InterPro" id="IPR002410">
    <property type="entry name" value="Peptidase_S33"/>
</dbReference>
<dbReference type="Proteomes" id="UP000663829">
    <property type="component" value="Unassembled WGS sequence"/>
</dbReference>
<gene>
    <name evidence="4" type="ORF">GPM918_LOCUS44664</name>
    <name evidence="5" type="ORF">SRO942_LOCUS46623</name>
</gene>
<name>A0A816DN55_9BILA</name>
<dbReference type="GO" id="GO:0008233">
    <property type="term" value="F:peptidase activity"/>
    <property type="evidence" value="ECO:0007669"/>
    <property type="project" value="InterPro"/>
</dbReference>